<protein>
    <submittedName>
        <fullName evidence="2 3">Uncharacterized protein</fullName>
    </submittedName>
</protein>
<dbReference type="AlphaFoldDB" id="A0A2K2DC55"/>
<gene>
    <name evidence="2" type="ORF">BRADI_2g36259v3</name>
</gene>
<accession>A0A2K2DC55</accession>
<dbReference type="Proteomes" id="UP000008810">
    <property type="component" value="Chromosome 2"/>
</dbReference>
<reference evidence="3" key="3">
    <citation type="submission" date="2018-08" db="UniProtKB">
        <authorList>
            <consortium name="EnsemblPlants"/>
        </authorList>
    </citation>
    <scope>IDENTIFICATION</scope>
    <source>
        <strain evidence="3">cv. Bd21</strain>
    </source>
</reference>
<keyword evidence="4" id="KW-1185">Reference proteome</keyword>
<evidence type="ECO:0000313" key="2">
    <source>
        <dbReference type="EMBL" id="PNT71842.1"/>
    </source>
</evidence>
<reference evidence="2 3" key="1">
    <citation type="journal article" date="2010" name="Nature">
        <title>Genome sequencing and analysis of the model grass Brachypodium distachyon.</title>
        <authorList>
            <consortium name="International Brachypodium Initiative"/>
        </authorList>
    </citation>
    <scope>NUCLEOTIDE SEQUENCE [LARGE SCALE GENOMIC DNA]</scope>
    <source>
        <strain evidence="2 3">Bd21</strain>
    </source>
</reference>
<evidence type="ECO:0000256" key="1">
    <source>
        <dbReference type="SAM" id="MobiDB-lite"/>
    </source>
</evidence>
<organism evidence="2">
    <name type="scientific">Brachypodium distachyon</name>
    <name type="common">Purple false brome</name>
    <name type="synonym">Trachynia distachya</name>
    <dbReference type="NCBI Taxonomy" id="15368"/>
    <lineage>
        <taxon>Eukaryota</taxon>
        <taxon>Viridiplantae</taxon>
        <taxon>Streptophyta</taxon>
        <taxon>Embryophyta</taxon>
        <taxon>Tracheophyta</taxon>
        <taxon>Spermatophyta</taxon>
        <taxon>Magnoliopsida</taxon>
        <taxon>Liliopsida</taxon>
        <taxon>Poales</taxon>
        <taxon>Poaceae</taxon>
        <taxon>BOP clade</taxon>
        <taxon>Pooideae</taxon>
        <taxon>Stipodae</taxon>
        <taxon>Brachypodieae</taxon>
        <taxon>Brachypodium</taxon>
    </lineage>
</organism>
<evidence type="ECO:0000313" key="4">
    <source>
        <dbReference type="Proteomes" id="UP000008810"/>
    </source>
</evidence>
<evidence type="ECO:0000313" key="3">
    <source>
        <dbReference type="EnsemblPlants" id="PNT71842"/>
    </source>
</evidence>
<name>A0A2K2DC55_BRADI</name>
<proteinExistence type="predicted"/>
<feature type="compositionally biased region" description="Basic and acidic residues" evidence="1">
    <location>
        <begin position="53"/>
        <end position="64"/>
    </location>
</feature>
<dbReference type="InParanoid" id="A0A2K2DC55"/>
<sequence>MPSTLTMPVARLHLAAADGGGQGEAVRPVPPLDGAAASSDRRPGARQRRDGKRRLAADRVDQRDVASGADPKVVAQAEQAVAGAHEPHVFAVPRGGGAAILMIIIPLHPPELPCAGWRR</sequence>
<reference evidence="2" key="2">
    <citation type="submission" date="2017-06" db="EMBL/GenBank/DDBJ databases">
        <title>WGS assembly of Brachypodium distachyon.</title>
        <authorList>
            <consortium name="The International Brachypodium Initiative"/>
            <person name="Lucas S."/>
            <person name="Harmon-Smith M."/>
            <person name="Lail K."/>
            <person name="Tice H."/>
            <person name="Grimwood J."/>
            <person name="Bruce D."/>
            <person name="Barry K."/>
            <person name="Shu S."/>
            <person name="Lindquist E."/>
            <person name="Wang M."/>
            <person name="Pitluck S."/>
            <person name="Vogel J.P."/>
            <person name="Garvin D.F."/>
            <person name="Mockler T.C."/>
            <person name="Schmutz J."/>
            <person name="Rokhsar D."/>
            <person name="Bevan M.W."/>
        </authorList>
    </citation>
    <scope>NUCLEOTIDE SEQUENCE</scope>
    <source>
        <strain evidence="2">Bd21</strain>
    </source>
</reference>
<feature type="region of interest" description="Disordered" evidence="1">
    <location>
        <begin position="17"/>
        <end position="71"/>
    </location>
</feature>
<dbReference type="EnsemblPlants" id="PNT71842">
    <property type="protein sequence ID" value="PNT71842"/>
    <property type="gene ID" value="BRADI_2g36259v3"/>
</dbReference>
<dbReference type="EMBL" id="CM000881">
    <property type="protein sequence ID" value="PNT71842.1"/>
    <property type="molecule type" value="Genomic_DNA"/>
</dbReference>
<dbReference type="Gramene" id="PNT71842">
    <property type="protein sequence ID" value="PNT71842"/>
    <property type="gene ID" value="BRADI_2g36259v3"/>
</dbReference>